<proteinExistence type="inferred from homology"/>
<dbReference type="Gene3D" id="1.10.287.950">
    <property type="entry name" value="Methyl-accepting chemotaxis protein"/>
    <property type="match status" value="1"/>
</dbReference>
<dbReference type="EMBL" id="VWPJ01000011">
    <property type="protein sequence ID" value="KAA5605085.1"/>
    <property type="molecule type" value="Genomic_DNA"/>
</dbReference>
<dbReference type="RefSeq" id="WP_150062755.1">
    <property type="nucleotide sequence ID" value="NZ_JACHII010000009.1"/>
</dbReference>
<keyword evidence="1 3" id="KW-0807">Transducer</keyword>
<dbReference type="SUPFAM" id="SSF46458">
    <property type="entry name" value="Globin-like"/>
    <property type="match status" value="1"/>
</dbReference>
<dbReference type="InterPro" id="IPR004090">
    <property type="entry name" value="Chemotax_Me-accpt_rcpt"/>
</dbReference>
<dbReference type="InterPro" id="IPR012292">
    <property type="entry name" value="Globin/Proto"/>
</dbReference>
<dbReference type="GO" id="GO:0016020">
    <property type="term" value="C:membrane"/>
    <property type="evidence" value="ECO:0007669"/>
    <property type="project" value="InterPro"/>
</dbReference>
<dbReference type="OrthoDB" id="266313at2"/>
<accession>A0A5M6IBH5</accession>
<feature type="domain" description="Methyl-accepting transducer" evidence="4">
    <location>
        <begin position="182"/>
        <end position="418"/>
    </location>
</feature>
<evidence type="ECO:0000256" key="1">
    <source>
        <dbReference type="ARBA" id="ARBA00023224"/>
    </source>
</evidence>
<dbReference type="AlphaFoldDB" id="A0A5M6IBH5"/>
<dbReference type="SUPFAM" id="SSF58104">
    <property type="entry name" value="Methyl-accepting chemotaxis protein (MCP) signaling domain"/>
    <property type="match status" value="1"/>
</dbReference>
<dbReference type="PANTHER" id="PTHR32089:SF112">
    <property type="entry name" value="LYSOZYME-LIKE PROTEIN-RELATED"/>
    <property type="match status" value="1"/>
</dbReference>
<evidence type="ECO:0000256" key="2">
    <source>
        <dbReference type="ARBA" id="ARBA00029447"/>
    </source>
</evidence>
<comment type="caution">
    <text evidence="5">The sequence shown here is derived from an EMBL/GenBank/DDBJ whole genome shotgun (WGS) entry which is preliminary data.</text>
</comment>
<dbReference type="GO" id="GO:0019825">
    <property type="term" value="F:oxygen binding"/>
    <property type="evidence" value="ECO:0007669"/>
    <property type="project" value="InterPro"/>
</dbReference>
<protein>
    <submittedName>
        <fullName evidence="5">Chemotaxis protein</fullName>
    </submittedName>
</protein>
<dbReference type="InterPro" id="IPR044398">
    <property type="entry name" value="Globin-sensor_dom"/>
</dbReference>
<dbReference type="PANTHER" id="PTHR32089">
    <property type="entry name" value="METHYL-ACCEPTING CHEMOTAXIS PROTEIN MCPB"/>
    <property type="match status" value="1"/>
</dbReference>
<comment type="similarity">
    <text evidence="2">Belongs to the methyl-accepting chemotaxis (MCP) protein family.</text>
</comment>
<dbReference type="SMART" id="SM00283">
    <property type="entry name" value="MA"/>
    <property type="match status" value="1"/>
</dbReference>
<dbReference type="InterPro" id="IPR004089">
    <property type="entry name" value="MCPsignal_dom"/>
</dbReference>
<dbReference type="Proteomes" id="UP000324065">
    <property type="component" value="Unassembled WGS sequence"/>
</dbReference>
<dbReference type="PRINTS" id="PR00260">
    <property type="entry name" value="CHEMTRNSDUCR"/>
</dbReference>
<reference evidence="5 6" key="1">
    <citation type="submission" date="2019-09" db="EMBL/GenBank/DDBJ databases">
        <title>Genome sequence of Roseospira marina, one of the more divergent members of the non-sulfur purple photosynthetic bacterial family, the Rhodospirillaceae.</title>
        <authorList>
            <person name="Meyer T."/>
            <person name="Kyndt J."/>
        </authorList>
    </citation>
    <scope>NUCLEOTIDE SEQUENCE [LARGE SCALE GENOMIC DNA]</scope>
    <source>
        <strain evidence="5 6">DSM 15113</strain>
    </source>
</reference>
<gene>
    <name evidence="5" type="ORF">F1188_12420</name>
</gene>
<dbReference type="CDD" id="cd01068">
    <property type="entry name" value="globin_sensor"/>
    <property type="match status" value="1"/>
</dbReference>
<dbReference type="GO" id="GO:0007165">
    <property type="term" value="P:signal transduction"/>
    <property type="evidence" value="ECO:0007669"/>
    <property type="project" value="UniProtKB-KW"/>
</dbReference>
<organism evidence="5 6">
    <name type="scientific">Roseospira marina</name>
    <dbReference type="NCBI Taxonomy" id="140057"/>
    <lineage>
        <taxon>Bacteria</taxon>
        <taxon>Pseudomonadati</taxon>
        <taxon>Pseudomonadota</taxon>
        <taxon>Alphaproteobacteria</taxon>
        <taxon>Rhodospirillales</taxon>
        <taxon>Rhodospirillaceae</taxon>
        <taxon>Roseospira</taxon>
    </lineage>
</organism>
<dbReference type="Pfam" id="PF00015">
    <property type="entry name" value="MCPsignal"/>
    <property type="match status" value="1"/>
</dbReference>
<evidence type="ECO:0000259" key="4">
    <source>
        <dbReference type="PROSITE" id="PS50111"/>
    </source>
</evidence>
<evidence type="ECO:0000313" key="6">
    <source>
        <dbReference type="Proteomes" id="UP000324065"/>
    </source>
</evidence>
<evidence type="ECO:0000256" key="3">
    <source>
        <dbReference type="PROSITE-ProRule" id="PRU00284"/>
    </source>
</evidence>
<dbReference type="GO" id="GO:0004888">
    <property type="term" value="F:transmembrane signaling receptor activity"/>
    <property type="evidence" value="ECO:0007669"/>
    <property type="project" value="InterPro"/>
</dbReference>
<dbReference type="PROSITE" id="PS50111">
    <property type="entry name" value="CHEMOTAXIS_TRANSDUC_2"/>
    <property type="match status" value="1"/>
</dbReference>
<dbReference type="InterPro" id="IPR009050">
    <property type="entry name" value="Globin-like_sf"/>
</dbReference>
<keyword evidence="6" id="KW-1185">Reference proteome</keyword>
<dbReference type="Pfam" id="PF11563">
    <property type="entry name" value="Protoglobin"/>
    <property type="match status" value="1"/>
</dbReference>
<evidence type="ECO:0000313" key="5">
    <source>
        <dbReference type="EMBL" id="KAA5605085.1"/>
    </source>
</evidence>
<name>A0A5M6IBH5_9PROT</name>
<dbReference type="Gene3D" id="1.10.490.10">
    <property type="entry name" value="Globins"/>
    <property type="match status" value="1"/>
</dbReference>
<dbReference type="GO" id="GO:0006935">
    <property type="term" value="P:chemotaxis"/>
    <property type="evidence" value="ECO:0007669"/>
    <property type="project" value="InterPro"/>
</dbReference>
<dbReference type="GO" id="GO:0020037">
    <property type="term" value="F:heme binding"/>
    <property type="evidence" value="ECO:0007669"/>
    <property type="project" value="InterPro"/>
</dbReference>
<dbReference type="InterPro" id="IPR039379">
    <property type="entry name" value="Protoglobin_sensor_dom"/>
</dbReference>
<sequence>MARPLDLDLRTRLKAMGLDTPTCRILVECRPVIETIIDDAILESYKLILNYPDVQKAYSGIRIEDACASQRKHWLHDVFAGTFDEQQIRNGADLFAKRQRQGLPLRWFFVFYANMLRRFILAVQPHYRRDKDKMQAAIDALTRAVMFEIEVASAAYMHSAQEQVAVALKAAASDFEREVFGVVEEVSGSVQTVSTAAQVMIDAANTSARETSDAAQVASRTSENIGAVASAADQLSASIQEISGQMGQATDITDKAVQEAQRTDQLVQGLAEAVGKIGDVVKLINDIASQTNLLALNATIEAARAGDAGKGFAVVASEVKSLANQTSRATDEISGQIAAVQGATRDAVDAIQGIGGTIGNINAISATVASAVEEQRASTREIGRRVDEAAQGGQQVTATIEQVNALAEKTDGTAQELSMAVGTLSTQTALLSKQVGQFLDRIRSD</sequence>